<dbReference type="InterPro" id="IPR010730">
    <property type="entry name" value="HET"/>
</dbReference>
<dbReference type="Pfam" id="PF26639">
    <property type="entry name" value="Het-6_barrel"/>
    <property type="match status" value="1"/>
</dbReference>
<accession>U1G806</accession>
<evidence type="ECO:0000313" key="4">
    <source>
        <dbReference type="Proteomes" id="UP000019373"/>
    </source>
</evidence>
<dbReference type="HOGENOM" id="CLU_004184_7_4_1"/>
<proteinExistence type="predicted"/>
<sequence length="771" mass="86293">MSLRSFLTTAVRTGQHSHRMVIRLEHRIGNNPSGDFRGLHYYHSQHDKNSSPRKSDRELYRHDALIHSDSIRLLKLLRGARHSPLQCEILEQRKGSGPAFEALSYTWGAPVFAQVLEEVKSDTIVRITENLSHALHEFRLKDTDRYLWIDQICINQQNASEKSHQVAAMDEIYRGATRTLVWLGKEEAHEAMDELERIGGDFESFGYKKVFPFPPTVWSQEYLQKFIALFETCNGGVLYDFFGRPWFERVWVFQEFILARNLEIFCGSRSISYDLFSKTLCIFYVAMRKINLGNMGMQHDRGGVMKLITSPRYARAWELIRRRERYLALQNIALENEKEEQVKATPGTEKSPGDGMSLQESYYSQSASPDNIQPSSIIDLCIATQELKCSVIQDKVYGVLGISLRNRLLVPDYTITPEALWAQLALRCLESGDLTVLYHAGVNLHHVQAGVPTYAINFSHPMPPQFRFGGGSTARFHAGSTAPPRVRLVRMMAGEAELSVNPQIDGYVVDHVAKVIAGSADAGGAEDVYWTPDSLRGLYSTVADWRGSLPDPYNRESLHTVFTRTILADNAHPQVNVAAGGVKRNEPTLVLMGLIALKSVMVGQRIFTFHERVAQAYGTVALGLRNFDDEEPVFYTFPSKDAKAWELATPDGSGSGSVSVVELDGPIVQQLQVYLQTVSMVLNRRCVFMTSKGYLGVGPGSVVQGSVVFVPVGAQTPFVLHPLSSAVESAPEDVARRALHILLGECYLHGWMDGEALQESNDCQYAEIVLK</sequence>
<reference evidence="4" key="1">
    <citation type="journal article" date="2014" name="BMC Genomics">
        <title>Genome characteristics reveal the impact of lichenization on lichen-forming fungus Endocarpon pusillum Hedwig (Verrucariales, Ascomycota).</title>
        <authorList>
            <person name="Wang Y.-Y."/>
            <person name="Liu B."/>
            <person name="Zhang X.-Y."/>
            <person name="Zhou Q.-M."/>
            <person name="Zhang T."/>
            <person name="Li H."/>
            <person name="Yu Y.-F."/>
            <person name="Zhang X.-L."/>
            <person name="Hao X.-Y."/>
            <person name="Wang M."/>
            <person name="Wang L."/>
            <person name="Wei J.-C."/>
        </authorList>
    </citation>
    <scope>NUCLEOTIDE SEQUENCE [LARGE SCALE GENOMIC DNA]</scope>
    <source>
        <strain evidence="4">Z07020 / HMAS-L-300199</strain>
    </source>
</reference>
<dbReference type="Proteomes" id="UP000019373">
    <property type="component" value="Unassembled WGS sequence"/>
</dbReference>
<gene>
    <name evidence="3" type="ORF">EPUS_07501</name>
</gene>
<dbReference type="PANTHER" id="PTHR24148">
    <property type="entry name" value="ANKYRIN REPEAT DOMAIN-CONTAINING PROTEIN 39 HOMOLOG-RELATED"/>
    <property type="match status" value="1"/>
</dbReference>
<feature type="domain" description="Heterokaryon incompatibility" evidence="2">
    <location>
        <begin position="100"/>
        <end position="255"/>
    </location>
</feature>
<dbReference type="GeneID" id="19242383"/>
<dbReference type="OMA" id="DYTESHI"/>
<dbReference type="AlphaFoldDB" id="U1G806"/>
<evidence type="ECO:0000313" key="3">
    <source>
        <dbReference type="EMBL" id="ERF73567.1"/>
    </source>
</evidence>
<dbReference type="PANTHER" id="PTHR24148:SF73">
    <property type="entry name" value="HET DOMAIN PROTEIN (AFU_ORTHOLOGUE AFUA_8G01020)"/>
    <property type="match status" value="1"/>
</dbReference>
<protein>
    <recommendedName>
        <fullName evidence="2">Heterokaryon incompatibility domain-containing protein</fullName>
    </recommendedName>
</protein>
<evidence type="ECO:0000256" key="1">
    <source>
        <dbReference type="SAM" id="MobiDB-lite"/>
    </source>
</evidence>
<evidence type="ECO:0000259" key="2">
    <source>
        <dbReference type="Pfam" id="PF06985"/>
    </source>
</evidence>
<name>U1G806_ENDPU</name>
<dbReference type="EMBL" id="KE720942">
    <property type="protein sequence ID" value="ERF73567.1"/>
    <property type="molecule type" value="Genomic_DNA"/>
</dbReference>
<dbReference type="Pfam" id="PF06985">
    <property type="entry name" value="HET"/>
    <property type="match status" value="1"/>
</dbReference>
<dbReference type="eggNOG" id="ENOG502T2XK">
    <property type="taxonomic scope" value="Eukaryota"/>
</dbReference>
<dbReference type="RefSeq" id="XP_007800769.1">
    <property type="nucleotide sequence ID" value="XM_007802578.1"/>
</dbReference>
<dbReference type="InterPro" id="IPR052895">
    <property type="entry name" value="HetReg/Transcr_Mod"/>
</dbReference>
<organism evidence="3 4">
    <name type="scientific">Endocarpon pusillum (strain Z07020 / HMAS-L-300199)</name>
    <name type="common">Lichen-forming fungus</name>
    <dbReference type="NCBI Taxonomy" id="1263415"/>
    <lineage>
        <taxon>Eukaryota</taxon>
        <taxon>Fungi</taxon>
        <taxon>Dikarya</taxon>
        <taxon>Ascomycota</taxon>
        <taxon>Pezizomycotina</taxon>
        <taxon>Eurotiomycetes</taxon>
        <taxon>Chaetothyriomycetidae</taxon>
        <taxon>Verrucariales</taxon>
        <taxon>Verrucariaceae</taxon>
        <taxon>Endocarpon</taxon>
    </lineage>
</organism>
<keyword evidence="4" id="KW-1185">Reference proteome</keyword>
<feature type="region of interest" description="Disordered" evidence="1">
    <location>
        <begin position="339"/>
        <end position="360"/>
    </location>
</feature>
<dbReference type="OrthoDB" id="4300637at2759"/>